<dbReference type="SUPFAM" id="SSF52540">
    <property type="entry name" value="P-loop containing nucleoside triphosphate hydrolases"/>
    <property type="match status" value="1"/>
</dbReference>
<dbReference type="EMBL" id="BAAARE010000001">
    <property type="protein sequence ID" value="GAA2467464.1"/>
    <property type="molecule type" value="Genomic_DNA"/>
</dbReference>
<feature type="compositionally biased region" description="Low complexity" evidence="1">
    <location>
        <begin position="1"/>
        <end position="10"/>
    </location>
</feature>
<comment type="caution">
    <text evidence="3">The sequence shown here is derived from an EMBL/GenBank/DDBJ whole genome shotgun (WGS) entry which is preliminary data.</text>
</comment>
<dbReference type="RefSeq" id="WP_344252125.1">
    <property type="nucleotide sequence ID" value="NZ_BAAARE010000001.1"/>
</dbReference>
<keyword evidence="4" id="KW-1185">Reference proteome</keyword>
<dbReference type="CDD" id="cd01127">
    <property type="entry name" value="TrwB_TraG_TraD_VirD4"/>
    <property type="match status" value="1"/>
</dbReference>
<evidence type="ECO:0000313" key="4">
    <source>
        <dbReference type="Proteomes" id="UP001500730"/>
    </source>
</evidence>
<evidence type="ECO:0000259" key="2">
    <source>
        <dbReference type="Pfam" id="PF01935"/>
    </source>
</evidence>
<sequence>MAANLDADPSSAPPTAPSPGLTHLESPDGRSFVARGPVQEQPVPGDYLEIEGEDGVLAFVEDVAGDGGTGDGAGFSASGTLVPVGGAGRSSRPADAPWHDAVVRPTRPDAVQRLLSGSDPELYLGQLAGQDDVGVALVPNRLNRHTFWCGQSGSGKTYALGVLLERILLTTRLPMLVLDPNSDFVRLHEQAGEAEPGQARALREREVVVLRPNDPASPLRVRFTDMNARAKAAVLRLDPVVDRAEYNALLRLFDSDFNAVEAEKIVPYLRSLGDPDAEALAQRLENLGVVEWRTTWAFGGASATDVIARRPAATVLDLGGYDRHEEQLTVALAVLDDLWERRAERRPLLIVVDEAHNLCPPDPETPLGVAVRDRLIQIAAEGRKYGLWLLLSTQRPSKVHAGIVSQCDNLTLMRMNSRDDLAQLASVFGFVPQGLLAQAARFRQGEALLAGGFVPMPSVVRVRSRITPQGGTDVPVPMP</sequence>
<reference evidence="3 4" key="1">
    <citation type="journal article" date="2019" name="Int. J. Syst. Evol. Microbiol.">
        <title>The Global Catalogue of Microorganisms (GCM) 10K type strain sequencing project: providing services to taxonomists for standard genome sequencing and annotation.</title>
        <authorList>
            <consortium name="The Broad Institute Genomics Platform"/>
            <consortium name="The Broad Institute Genome Sequencing Center for Infectious Disease"/>
            <person name="Wu L."/>
            <person name="Ma J."/>
        </authorList>
    </citation>
    <scope>NUCLEOTIDE SEQUENCE [LARGE SCALE GENOMIC DNA]</scope>
    <source>
        <strain evidence="3 4">JCM 16259</strain>
    </source>
</reference>
<dbReference type="Pfam" id="PF01935">
    <property type="entry name" value="DUF87"/>
    <property type="match status" value="1"/>
</dbReference>
<dbReference type="Proteomes" id="UP001500730">
    <property type="component" value="Unassembled WGS sequence"/>
</dbReference>
<evidence type="ECO:0000313" key="3">
    <source>
        <dbReference type="EMBL" id="GAA2467464.1"/>
    </source>
</evidence>
<dbReference type="InterPro" id="IPR002789">
    <property type="entry name" value="HerA_central"/>
</dbReference>
<dbReference type="InterPro" id="IPR008571">
    <property type="entry name" value="HerA-like"/>
</dbReference>
<feature type="region of interest" description="Disordered" evidence="1">
    <location>
        <begin position="1"/>
        <end position="44"/>
    </location>
</feature>
<dbReference type="PANTHER" id="PTHR42957">
    <property type="entry name" value="HELICASE MJ1565-RELATED"/>
    <property type="match status" value="1"/>
</dbReference>
<feature type="domain" description="Helicase HerA central" evidence="2">
    <location>
        <begin position="123"/>
        <end position="328"/>
    </location>
</feature>
<gene>
    <name evidence="3" type="ORF">GCM10009858_00770</name>
</gene>
<dbReference type="PANTHER" id="PTHR42957:SF1">
    <property type="entry name" value="HELICASE MJ1565-RELATED"/>
    <property type="match status" value="1"/>
</dbReference>
<dbReference type="InterPro" id="IPR027417">
    <property type="entry name" value="P-loop_NTPase"/>
</dbReference>
<dbReference type="Gene3D" id="3.40.50.300">
    <property type="entry name" value="P-loop containing nucleotide triphosphate hydrolases"/>
    <property type="match status" value="2"/>
</dbReference>
<evidence type="ECO:0000256" key="1">
    <source>
        <dbReference type="SAM" id="MobiDB-lite"/>
    </source>
</evidence>
<protein>
    <recommendedName>
        <fullName evidence="2">Helicase HerA central domain-containing protein</fullName>
    </recommendedName>
</protein>
<organism evidence="3 4">
    <name type="scientific">Terrabacter carboxydivorans</name>
    <dbReference type="NCBI Taxonomy" id="619730"/>
    <lineage>
        <taxon>Bacteria</taxon>
        <taxon>Bacillati</taxon>
        <taxon>Actinomycetota</taxon>
        <taxon>Actinomycetes</taxon>
        <taxon>Micrococcales</taxon>
        <taxon>Intrasporangiaceae</taxon>
        <taxon>Terrabacter</taxon>
    </lineage>
</organism>
<accession>A0ABN3KR37</accession>
<proteinExistence type="predicted"/>
<name>A0ABN3KR37_9MICO</name>